<evidence type="ECO:0000256" key="2">
    <source>
        <dbReference type="PROSITE-ProRule" id="PRU00023"/>
    </source>
</evidence>
<dbReference type="PANTHER" id="PTHR10039">
    <property type="entry name" value="AMELOGENIN"/>
    <property type="match status" value="1"/>
</dbReference>
<keyword evidence="2" id="KW-0040">ANK repeat</keyword>
<evidence type="ECO:0000256" key="3">
    <source>
        <dbReference type="SAM" id="MobiDB-lite"/>
    </source>
</evidence>
<feature type="compositionally biased region" description="Basic and acidic residues" evidence="3">
    <location>
        <begin position="323"/>
        <end position="332"/>
    </location>
</feature>
<dbReference type="PANTHER" id="PTHR10039:SF14">
    <property type="entry name" value="NACHT DOMAIN-CONTAINING PROTEIN"/>
    <property type="match status" value="1"/>
</dbReference>
<dbReference type="Pfam" id="PF12796">
    <property type="entry name" value="Ank_2"/>
    <property type="match status" value="1"/>
</dbReference>
<keyword evidence="4" id="KW-0732">Signal</keyword>
<gene>
    <name evidence="6" type="ORF">D6D01_09358</name>
</gene>
<name>A0A4S9K5Q6_AURPU</name>
<organism evidence="6 7">
    <name type="scientific">Aureobasidium pullulans</name>
    <name type="common">Black yeast</name>
    <name type="synonym">Pullularia pullulans</name>
    <dbReference type="NCBI Taxonomy" id="5580"/>
    <lineage>
        <taxon>Eukaryota</taxon>
        <taxon>Fungi</taxon>
        <taxon>Dikarya</taxon>
        <taxon>Ascomycota</taxon>
        <taxon>Pezizomycotina</taxon>
        <taxon>Dothideomycetes</taxon>
        <taxon>Dothideomycetidae</taxon>
        <taxon>Dothideales</taxon>
        <taxon>Saccotheciaceae</taxon>
        <taxon>Aureobasidium</taxon>
    </lineage>
</organism>
<reference evidence="6 7" key="1">
    <citation type="submission" date="2018-10" db="EMBL/GenBank/DDBJ databases">
        <title>Fifty Aureobasidium pullulans genomes reveal a recombining polyextremotolerant generalist.</title>
        <authorList>
            <person name="Gostincar C."/>
            <person name="Turk M."/>
            <person name="Zajc J."/>
            <person name="Gunde-Cimerman N."/>
        </authorList>
    </citation>
    <scope>NUCLEOTIDE SEQUENCE [LARGE SCALE GENOMIC DNA]</scope>
    <source>
        <strain evidence="6 7">EXF-6604</strain>
    </source>
</reference>
<dbReference type="PROSITE" id="PS00028">
    <property type="entry name" value="ZINC_FINGER_C2H2_1"/>
    <property type="match status" value="1"/>
</dbReference>
<evidence type="ECO:0000256" key="4">
    <source>
        <dbReference type="SAM" id="SignalP"/>
    </source>
</evidence>
<dbReference type="InterPro" id="IPR036770">
    <property type="entry name" value="Ankyrin_rpt-contain_sf"/>
</dbReference>
<keyword evidence="1" id="KW-0677">Repeat</keyword>
<evidence type="ECO:0000313" key="7">
    <source>
        <dbReference type="Proteomes" id="UP000306584"/>
    </source>
</evidence>
<accession>A0A4S9K5Q6</accession>
<sequence length="1290" mass="145242">VLLDCFCILLCLIEDVYANDNDAAGSETKRQVEEFITWKRQGCFPSSTSCWHVDKRSPTDLAVVPILVVSISGTPPPQQINSPPLPATSSLSSANPALLIAIQNHLNKLPEQDKERFRQASATITDENLLSDIRKLNDQHKSDSLFRRQAEKLSKFLGLLDRLLGSVAIAIQADPGIASIPVGGVRLIVDLAKGFSEFFDKLVTLLDHISDLMMPLQEYVKSVHIPVIASALTTVYGDLLDICKQTSDMFLDKEGNKKVFATWKTLLRLQWEPFEKTFGEIEARMNHHRENLLHAAGATLLSATEVDRRDREREIQQRLQKQQQRETEHRGQEQALLTSRSESEGRISTLVVATQLWAQAKRDFQDQASRHRRLVVADGRVLKLGEGDDLSATVVSWQTSHVINHLQKTQTAKQTGLCFAYFSFTDPTFHGAAPLTLALLKKLCQQQRSVPDMLSKAKQEAREPASVSSVETFIQVAQSFQQIFVVIDGLDECPEEQRPAILDFIIDASGVTSSCTKVFVSSRREGDIYSHFSFLKKPVIELEAGLITPDIIKFVREEVLRRRAVSELHIQEETLLEEVIQKLIGESNGMFLWVRLQLDQLCRASRKGTDYYVKDALSHLPQGLTKIYARIFDGIAAQSLGDRDIAMECFRWVLYAKQSFDQGFLQAALALLGSPPATLQELKSKTLAPAYVSEACGNLLSIDELSEVELIHFSVDEFLRKVLLNTSGGYWKDLGDRHNADFVLACRCIDLLLLADSAINPTYGKFAYAAGNFDKHVIGSIDGSANLPLGLRTRIDQLLSTDGRRLRWLLQWHGVHQDQHSEPVSSSWLVWATRLCNIPSLKTIWPNLARPKNALILAVQYYGDISVLELLLSEGLDIHETDGMGWTALSHASYHNNQPAIDLLLQRGAITDMSKVGTGVLHQAVINDNIELARRMLVAGADVNEVEPSDCMVALMIVQSLAMARMLCEEFSADLKINDARGMNALFHLLGRVFDRIVPAVLFDDRATAIFEYFVKQGADVTATNSIGMNILDHAVQQSRGLEKVQFLLQHYPQLARKREQEWTALHWACAKYPPSLDNVKELICRGVNASTITTTHPPGSWTPWDILMHYSTDWNFQEYRMLSDNEIHGLGGPTTSQTVALEAGYGPGVAASVAIYNKFDIVRCDLCRGFLVRFPGMKRTYRANYMKLTFRFDCTTCHKRFCLMCNDHVHSKNPDHEYGTTYRVLVAVNNIWTLYEVQVPHLFDPRRRDWNDWLRKVELRIEKKESRRLEENRKTELTETDGGADSADD</sequence>
<dbReference type="SUPFAM" id="SSF48403">
    <property type="entry name" value="Ankyrin repeat"/>
    <property type="match status" value="1"/>
</dbReference>
<feature type="region of interest" description="Disordered" evidence="3">
    <location>
        <begin position="311"/>
        <end position="339"/>
    </location>
</feature>
<feature type="domain" description="C2H2-type" evidence="5">
    <location>
        <begin position="1195"/>
        <end position="1217"/>
    </location>
</feature>
<dbReference type="PROSITE" id="PS50088">
    <property type="entry name" value="ANK_REPEAT"/>
    <property type="match status" value="1"/>
</dbReference>
<dbReference type="InterPro" id="IPR002110">
    <property type="entry name" value="Ankyrin_rpt"/>
</dbReference>
<dbReference type="Proteomes" id="UP000306584">
    <property type="component" value="Unassembled WGS sequence"/>
</dbReference>
<evidence type="ECO:0000259" key="5">
    <source>
        <dbReference type="PROSITE" id="PS00028"/>
    </source>
</evidence>
<dbReference type="Gene3D" id="1.25.40.20">
    <property type="entry name" value="Ankyrin repeat-containing domain"/>
    <property type="match status" value="1"/>
</dbReference>
<feature type="region of interest" description="Disordered" evidence="3">
    <location>
        <begin position="1268"/>
        <end position="1290"/>
    </location>
</feature>
<feature type="non-terminal residue" evidence="6">
    <location>
        <position position="1"/>
    </location>
</feature>
<dbReference type="InterPro" id="IPR013087">
    <property type="entry name" value="Znf_C2H2_type"/>
</dbReference>
<comment type="caution">
    <text evidence="6">The sequence shown here is derived from an EMBL/GenBank/DDBJ whole genome shotgun (WGS) entry which is preliminary data.</text>
</comment>
<protein>
    <recommendedName>
        <fullName evidence="5">C2H2-type domain-containing protein</fullName>
    </recommendedName>
</protein>
<dbReference type="InterPro" id="IPR056884">
    <property type="entry name" value="NPHP3-like_N"/>
</dbReference>
<dbReference type="PROSITE" id="PS50297">
    <property type="entry name" value="ANK_REP_REGION"/>
    <property type="match status" value="1"/>
</dbReference>
<feature type="chain" id="PRO_5020783098" description="C2H2-type domain-containing protein" evidence="4">
    <location>
        <begin position="19"/>
        <end position="1290"/>
    </location>
</feature>
<dbReference type="Pfam" id="PF24883">
    <property type="entry name" value="NPHP3_N"/>
    <property type="match status" value="1"/>
</dbReference>
<feature type="signal peptide" evidence="4">
    <location>
        <begin position="1"/>
        <end position="18"/>
    </location>
</feature>
<feature type="compositionally biased region" description="Basic and acidic residues" evidence="3">
    <location>
        <begin position="1268"/>
        <end position="1278"/>
    </location>
</feature>
<proteinExistence type="predicted"/>
<evidence type="ECO:0000313" key="6">
    <source>
        <dbReference type="EMBL" id="THY10228.1"/>
    </source>
</evidence>
<dbReference type="SMART" id="SM00248">
    <property type="entry name" value="ANK"/>
    <property type="match status" value="5"/>
</dbReference>
<feature type="repeat" description="ANK" evidence="2">
    <location>
        <begin position="916"/>
        <end position="948"/>
    </location>
</feature>
<dbReference type="EMBL" id="QZBD01000628">
    <property type="protein sequence ID" value="THY10228.1"/>
    <property type="molecule type" value="Genomic_DNA"/>
</dbReference>
<evidence type="ECO:0000256" key="1">
    <source>
        <dbReference type="ARBA" id="ARBA00022737"/>
    </source>
</evidence>